<evidence type="ECO:0000313" key="2">
    <source>
        <dbReference type="EMBL" id="KAI6657652.1"/>
    </source>
</evidence>
<comment type="caution">
    <text evidence="2">The sequence shown here is derived from an EMBL/GenBank/DDBJ whole genome shotgun (WGS) entry which is preliminary data.</text>
</comment>
<dbReference type="Pfam" id="PF12400">
    <property type="entry name" value="STIMATE"/>
    <property type="match status" value="1"/>
</dbReference>
<dbReference type="EMBL" id="JAKMXF010000111">
    <property type="protein sequence ID" value="KAI6657652.1"/>
    <property type="molecule type" value="Genomic_DNA"/>
</dbReference>
<dbReference type="GO" id="GO:0016020">
    <property type="term" value="C:membrane"/>
    <property type="evidence" value="ECO:0007669"/>
    <property type="project" value="TreeGrafter"/>
</dbReference>
<dbReference type="InterPro" id="IPR022127">
    <property type="entry name" value="STIMATE/YPL162C"/>
</dbReference>
<dbReference type="AlphaFoldDB" id="A0AAV7K8M7"/>
<feature type="transmembrane region" description="Helical" evidence="1">
    <location>
        <begin position="26"/>
        <end position="48"/>
    </location>
</feature>
<reference evidence="2 3" key="1">
    <citation type="journal article" date="2023" name="BMC Biol.">
        <title>The compact genome of the sponge Oopsacas minuta (Hexactinellida) is lacking key metazoan core genes.</title>
        <authorList>
            <person name="Santini S."/>
            <person name="Schenkelaars Q."/>
            <person name="Jourda C."/>
            <person name="Duchesne M."/>
            <person name="Belahbib H."/>
            <person name="Rocher C."/>
            <person name="Selva M."/>
            <person name="Riesgo A."/>
            <person name="Vervoort M."/>
            <person name="Leys S.P."/>
            <person name="Kodjabachian L."/>
            <person name="Le Bivic A."/>
            <person name="Borchiellini C."/>
            <person name="Claverie J.M."/>
            <person name="Renard E."/>
        </authorList>
    </citation>
    <scope>NUCLEOTIDE SEQUENCE [LARGE SCALE GENOMIC DNA]</scope>
    <source>
        <strain evidence="2">SPO-2</strain>
    </source>
</reference>
<feature type="transmembrane region" description="Helical" evidence="1">
    <location>
        <begin position="69"/>
        <end position="86"/>
    </location>
</feature>
<feature type="transmembrane region" description="Helical" evidence="1">
    <location>
        <begin position="149"/>
        <end position="174"/>
    </location>
</feature>
<keyword evidence="1" id="KW-0472">Membrane</keyword>
<feature type="transmembrane region" description="Helical" evidence="1">
    <location>
        <begin position="98"/>
        <end position="118"/>
    </location>
</feature>
<gene>
    <name evidence="2" type="ORF">LOD99_395</name>
</gene>
<evidence type="ECO:0000256" key="1">
    <source>
        <dbReference type="SAM" id="Phobius"/>
    </source>
</evidence>
<dbReference type="Proteomes" id="UP001165289">
    <property type="component" value="Unassembled WGS sequence"/>
</dbReference>
<accession>A0AAV7K8M7</accession>
<dbReference type="PANTHER" id="PTHR31735">
    <property type="entry name" value="VACUOLAR MEMBRANE PROTEIN YPL162C"/>
    <property type="match status" value="1"/>
</dbReference>
<keyword evidence="1" id="KW-1133">Transmembrane helix</keyword>
<protein>
    <submittedName>
        <fullName evidence="2">Membrane protein</fullName>
    </submittedName>
</protein>
<proteinExistence type="predicted"/>
<organism evidence="2 3">
    <name type="scientific">Oopsacas minuta</name>
    <dbReference type="NCBI Taxonomy" id="111878"/>
    <lineage>
        <taxon>Eukaryota</taxon>
        <taxon>Metazoa</taxon>
        <taxon>Porifera</taxon>
        <taxon>Hexactinellida</taxon>
        <taxon>Hexasterophora</taxon>
        <taxon>Lyssacinosida</taxon>
        <taxon>Leucopsacidae</taxon>
        <taxon>Oopsacas</taxon>
    </lineage>
</organism>
<keyword evidence="1" id="KW-0812">Transmembrane</keyword>
<evidence type="ECO:0000313" key="3">
    <source>
        <dbReference type="Proteomes" id="UP001165289"/>
    </source>
</evidence>
<keyword evidence="3" id="KW-1185">Reference proteome</keyword>
<dbReference type="PANTHER" id="PTHR31735:SF1">
    <property type="entry name" value="VACUOLAR MEMBRANE PROTEIN YPL162C"/>
    <property type="match status" value="1"/>
</dbReference>
<feature type="transmembrane region" description="Helical" evidence="1">
    <location>
        <begin position="186"/>
        <end position="208"/>
    </location>
</feature>
<name>A0AAV7K8M7_9METZ</name>
<sequence length="247" mass="28531">MLDILWNNKTNSTNGLLDGQCNLVDVFGLFMQALIGIVAFSTLVLKRFKEPRKERRPWRIWIADTAKQALGMMMLHFLNIILSALLENKHDDQCVWYLTNFMLDSTFGLFFIYLFLLISKKIIQKLKFSPLISGEYGHPFKIHYWLGQLVVYLLVLLAVKVIMFLFALLPFWVILGNAILFFKNPLARTAVVMFVIPFIVNIIMFWIVDSVLMKSVNAVKQQTPHIIHYKKGEELESSEDSALISVV</sequence>